<keyword evidence="2" id="KW-1185">Reference proteome</keyword>
<reference evidence="1 2" key="1">
    <citation type="submission" date="2020-01" db="EMBL/GenBank/DDBJ databases">
        <title>Genomes of bacteria type strains.</title>
        <authorList>
            <person name="Chen J."/>
            <person name="Zhu S."/>
            <person name="Yang J."/>
        </authorList>
    </citation>
    <scope>NUCLEOTIDE SEQUENCE [LARGE SCALE GENOMIC DNA]</scope>
    <source>
        <strain evidence="1 2">LMG 22958</strain>
    </source>
</reference>
<evidence type="ECO:0000313" key="1">
    <source>
        <dbReference type="EMBL" id="NDW20009.1"/>
    </source>
</evidence>
<comment type="caution">
    <text evidence="1">The sequence shown here is derived from an EMBL/GenBank/DDBJ whole genome shotgun (WGS) entry which is preliminary data.</text>
</comment>
<name>A0A6L9MP07_9ALTE</name>
<sequence length="68" mass="7870">MDCFFQELNITTHYEEVHIELSNGINYLPEFDVSLEVKPDSNEVISEEWVKVQQLAKDLKKDGKKTGV</sequence>
<dbReference type="RefSeq" id="WP_163109168.1">
    <property type="nucleotide sequence ID" value="NZ_JAAAWP010000001.1"/>
</dbReference>
<accession>A0A6L9MP07</accession>
<dbReference type="EMBL" id="JAAAWP010000001">
    <property type="protein sequence ID" value="NDW20009.1"/>
    <property type="molecule type" value="Genomic_DNA"/>
</dbReference>
<dbReference type="Proteomes" id="UP000478837">
    <property type="component" value="Unassembled WGS sequence"/>
</dbReference>
<dbReference type="AlphaFoldDB" id="A0A6L9MP07"/>
<gene>
    <name evidence="1" type="ORF">GTW09_00505</name>
</gene>
<evidence type="ECO:0000313" key="2">
    <source>
        <dbReference type="Proteomes" id="UP000478837"/>
    </source>
</evidence>
<organism evidence="1 2">
    <name type="scientific">Alteromonas hispanica</name>
    <dbReference type="NCBI Taxonomy" id="315421"/>
    <lineage>
        <taxon>Bacteria</taxon>
        <taxon>Pseudomonadati</taxon>
        <taxon>Pseudomonadota</taxon>
        <taxon>Gammaproteobacteria</taxon>
        <taxon>Alteromonadales</taxon>
        <taxon>Alteromonadaceae</taxon>
        <taxon>Alteromonas/Salinimonas group</taxon>
        <taxon>Alteromonas</taxon>
    </lineage>
</organism>
<protein>
    <submittedName>
        <fullName evidence="1">Uncharacterized protein</fullName>
    </submittedName>
</protein>
<proteinExistence type="predicted"/>